<dbReference type="EMBL" id="VKGC01000008">
    <property type="protein sequence ID" value="TSA84592.1"/>
    <property type="molecule type" value="Genomic_DNA"/>
</dbReference>
<proteinExistence type="predicted"/>
<evidence type="ECO:0000313" key="2">
    <source>
        <dbReference type="Proteomes" id="UP000319322"/>
    </source>
</evidence>
<gene>
    <name evidence="1" type="ORF">FNE76_04460</name>
</gene>
<protein>
    <submittedName>
        <fullName evidence="1">Uncharacterized protein</fullName>
    </submittedName>
</protein>
<sequence length="94" mass="10780">MHPQKLSINRLRESPSACLHPKYLNSEAQATCLDIFQQRTYDIKDLQQALQSMRLLSIDDSPCVYLDSQNKLQTFKSSNPLCHALQTNLTKDTQ</sequence>
<dbReference type="AlphaFoldDB" id="A0A553UWL5"/>
<evidence type="ECO:0000313" key="1">
    <source>
        <dbReference type="EMBL" id="TSA84592.1"/>
    </source>
</evidence>
<reference evidence="1 2" key="3">
    <citation type="submission" date="2019-07" db="EMBL/GenBank/DDBJ databases">
        <authorList>
            <person name="Papic B."/>
        </authorList>
    </citation>
    <scope>NUCLEOTIDE SEQUENCE [LARGE SCALE GENOMIC DNA]</scope>
    <source>
        <strain evidence="1 2">L8b</strain>
    </source>
</reference>
<name>A0A553UWL5_9HELI</name>
<reference evidence="1 2" key="1">
    <citation type="submission" date="2019-07" db="EMBL/GenBank/DDBJ databases">
        <title>Helicobacter labacensis sp. nov., Helicobacter mehlei sp. nov. and Helicobacter vulpis sp. nov., isolated from gastric mucosa of red fox (Vulpis vulpis).</title>
        <authorList>
            <person name="Kusar D."/>
            <person name="Gruntar I."/>
            <person name="Pate M."/>
            <person name="Zajc U."/>
            <person name="Ocepek M."/>
        </authorList>
    </citation>
    <scope>NUCLEOTIDE SEQUENCE [LARGE SCALE GENOMIC DNA]</scope>
    <source>
        <strain evidence="1 2">L8b</strain>
    </source>
</reference>
<reference evidence="2" key="2">
    <citation type="submission" date="2019-07" db="EMBL/GenBank/DDBJ databases">
        <title>Helicobacter labacensis sp. nov., Helicobacter mehlei sp. nov. and Helicobacter vulpis sp. nov., isolated from gastric mucosa of red fox (Vulpis vulpis).</title>
        <authorList>
            <person name="Papic B."/>
        </authorList>
    </citation>
    <scope>NUCLEOTIDE SEQUENCE [LARGE SCALE GENOMIC DNA]</scope>
    <source>
        <strain evidence="2">L8b</strain>
    </source>
</reference>
<keyword evidence="2" id="KW-1185">Reference proteome</keyword>
<accession>A0A553UWL5</accession>
<comment type="caution">
    <text evidence="1">The sequence shown here is derived from an EMBL/GenBank/DDBJ whole genome shotgun (WGS) entry which is preliminary data.</text>
</comment>
<organism evidence="1 2">
    <name type="scientific">Helicobacter mehlei</name>
    <dbReference type="NCBI Taxonomy" id="2316080"/>
    <lineage>
        <taxon>Bacteria</taxon>
        <taxon>Pseudomonadati</taxon>
        <taxon>Campylobacterota</taxon>
        <taxon>Epsilonproteobacteria</taxon>
        <taxon>Campylobacterales</taxon>
        <taxon>Helicobacteraceae</taxon>
        <taxon>Helicobacter</taxon>
    </lineage>
</organism>
<dbReference type="Proteomes" id="UP000319322">
    <property type="component" value="Unassembled WGS sequence"/>
</dbReference>